<accession>A0A844GRF1</accession>
<dbReference type="RefSeq" id="WP_155083396.1">
    <property type="nucleotide sequence ID" value="NZ_WMIA01000005.1"/>
</dbReference>
<dbReference type="InterPro" id="IPR021373">
    <property type="entry name" value="DUF2993"/>
</dbReference>
<dbReference type="EMBL" id="WMIA01000005">
    <property type="protein sequence ID" value="MTF38520.1"/>
    <property type="molecule type" value="Genomic_DNA"/>
</dbReference>
<protein>
    <submittedName>
        <fullName evidence="1">DUF2993 domain-containing protein</fullName>
    </submittedName>
</protein>
<dbReference type="AlphaFoldDB" id="A0A844GRF1"/>
<name>A0A844GRF1_9CHRO</name>
<comment type="caution">
    <text evidence="1">The sequence shown here is derived from an EMBL/GenBank/DDBJ whole genome shotgun (WGS) entry which is preliminary data.</text>
</comment>
<proteinExistence type="predicted"/>
<reference evidence="1 2" key="1">
    <citation type="submission" date="2019-11" db="EMBL/GenBank/DDBJ databases">
        <title>Isolation of a new High Light Tolerant Cyanobacteria.</title>
        <authorList>
            <person name="Dobson Z."/>
            <person name="Vaughn N."/>
            <person name="Vaughn M."/>
            <person name="Fromme P."/>
            <person name="Mazor Y."/>
        </authorList>
    </citation>
    <scope>NUCLEOTIDE SEQUENCE [LARGE SCALE GENOMIC DNA]</scope>
    <source>
        <strain evidence="1 2">0216</strain>
    </source>
</reference>
<evidence type="ECO:0000313" key="1">
    <source>
        <dbReference type="EMBL" id="MTF38520.1"/>
    </source>
</evidence>
<dbReference type="Proteomes" id="UP000437131">
    <property type="component" value="Unassembled WGS sequence"/>
</dbReference>
<sequence length="238" mass="26990">MAKHKSEIISHILTPAIKLWVRSQLQEIETLNIEIHAGDRQILRGKIEQVFLSAEKANYQGIYINHAQIKTEEIAVNLGGILRGKPLKLLHPIFAEGEINLKKKDIQKSLASKLLSQGLIDLLALLLDYKGIKNPESILEKYSFYWQNVTLYTEKVIIEGQIKNQKQELSNINITTGLTLKNDHTLLFNPIEINSILFPEMVIIKEFEVDLGNDVAITDLILNEEELSCQGKIKIVSD</sequence>
<evidence type="ECO:0000313" key="2">
    <source>
        <dbReference type="Proteomes" id="UP000437131"/>
    </source>
</evidence>
<organism evidence="1 2">
    <name type="scientific">Cyanobacterium aponinum 0216</name>
    <dbReference type="NCBI Taxonomy" id="2676140"/>
    <lineage>
        <taxon>Bacteria</taxon>
        <taxon>Bacillati</taxon>
        <taxon>Cyanobacteriota</taxon>
        <taxon>Cyanophyceae</taxon>
        <taxon>Oscillatoriophycideae</taxon>
        <taxon>Chroococcales</taxon>
        <taxon>Geminocystaceae</taxon>
        <taxon>Cyanobacterium</taxon>
    </lineage>
</organism>
<dbReference type="Pfam" id="PF11209">
    <property type="entry name" value="LmeA"/>
    <property type="match status" value="1"/>
</dbReference>
<gene>
    <name evidence="1" type="ORF">GGC33_06240</name>
</gene>